<dbReference type="InterPro" id="IPR010054">
    <property type="entry name" value="Type2_sec_GspG"/>
</dbReference>
<comment type="similarity">
    <text evidence="2">Belongs to the GSP G family.</text>
</comment>
<evidence type="ECO:0000256" key="10">
    <source>
        <dbReference type="ARBA" id="ARBA00023136"/>
    </source>
</evidence>
<evidence type="ECO:0000256" key="7">
    <source>
        <dbReference type="ARBA" id="ARBA00022519"/>
    </source>
</evidence>
<gene>
    <name evidence="15" type="primary">gspG</name>
    <name evidence="14" type="ordered locus">Rahaq_0334</name>
    <name evidence="15" type="ORF">ACFPK4_18100</name>
</gene>
<dbReference type="EMBL" id="JBHUCJ010000051">
    <property type="protein sequence ID" value="MFD3225457.1"/>
    <property type="molecule type" value="Genomic_DNA"/>
</dbReference>
<keyword evidence="17" id="KW-1185">Reference proteome</keyword>
<evidence type="ECO:0000313" key="15">
    <source>
        <dbReference type="EMBL" id="MFD3225457.1"/>
    </source>
</evidence>
<dbReference type="AlphaFoldDB" id="A0A0H3F7M4"/>
<dbReference type="InterPro" id="IPR045584">
    <property type="entry name" value="Pilin-like"/>
</dbReference>
<keyword evidence="7" id="KW-0997">Cell inner membrane</keyword>
<dbReference type="GO" id="GO:0015628">
    <property type="term" value="P:protein secretion by the type II secretion system"/>
    <property type="evidence" value="ECO:0007669"/>
    <property type="project" value="InterPro"/>
</dbReference>
<evidence type="ECO:0000256" key="3">
    <source>
        <dbReference type="ARBA" id="ARBA00011180"/>
    </source>
</evidence>
<feature type="transmembrane region" description="Helical" evidence="12">
    <location>
        <begin position="20"/>
        <end position="42"/>
    </location>
</feature>
<name>A0A0H3F7M4_RAHSY</name>
<evidence type="ECO:0000256" key="8">
    <source>
        <dbReference type="ARBA" id="ARBA00022692"/>
    </source>
</evidence>
<keyword evidence="6" id="KW-0488">Methylation</keyword>
<dbReference type="OrthoDB" id="9795612at2"/>
<keyword evidence="10 12" id="KW-0472">Membrane</keyword>
<proteinExistence type="inferred from homology"/>
<dbReference type="GO" id="GO:0015627">
    <property type="term" value="C:type II protein secretion system complex"/>
    <property type="evidence" value="ECO:0007669"/>
    <property type="project" value="InterPro"/>
</dbReference>
<evidence type="ECO:0000259" key="13">
    <source>
        <dbReference type="Pfam" id="PF08334"/>
    </source>
</evidence>
<dbReference type="Pfam" id="PF07963">
    <property type="entry name" value="N_methyl"/>
    <property type="match status" value="1"/>
</dbReference>
<dbReference type="PANTHER" id="PTHR30093:SF44">
    <property type="entry name" value="TYPE II SECRETION SYSTEM CORE PROTEIN G"/>
    <property type="match status" value="1"/>
</dbReference>
<sequence length="151" mass="16789">MLNIQKNQYIGTQKQQGFTLIELMVVIVILGVLAALVVPNVMGNKERADTQKAVSDIVALENALDMYKLDNHRYPTTEQTLEALVTLPTINPLPANYRNDGYIKRLPADPWGNEYMLVSPGEHGAIDVFSAGPDSEPNTADDIKNWVEKDH</sequence>
<dbReference type="Gene3D" id="3.30.700.10">
    <property type="entry name" value="Glycoprotein, Type 4 Pilin"/>
    <property type="match status" value="1"/>
</dbReference>
<evidence type="ECO:0000313" key="17">
    <source>
        <dbReference type="Proteomes" id="UP001598201"/>
    </source>
</evidence>
<dbReference type="Pfam" id="PF08334">
    <property type="entry name" value="T2SSG"/>
    <property type="match status" value="1"/>
</dbReference>
<dbReference type="NCBIfam" id="TIGR02532">
    <property type="entry name" value="IV_pilin_GFxxxE"/>
    <property type="match status" value="1"/>
</dbReference>
<dbReference type="KEGG" id="rah:Rahaq_0334"/>
<evidence type="ECO:0000256" key="11">
    <source>
        <dbReference type="ARBA" id="ARBA00045631"/>
    </source>
</evidence>
<dbReference type="Proteomes" id="UP001598201">
    <property type="component" value="Unassembled WGS sequence"/>
</dbReference>
<dbReference type="InterPro" id="IPR012902">
    <property type="entry name" value="N_methyl_site"/>
</dbReference>
<organism evidence="14 16">
    <name type="scientific">Rahnella sp. (strain Y9602)</name>
    <dbReference type="NCBI Taxonomy" id="2703885"/>
    <lineage>
        <taxon>Bacteria</taxon>
        <taxon>Pseudomonadati</taxon>
        <taxon>Pseudomonadota</taxon>
        <taxon>Gammaproteobacteria</taxon>
        <taxon>Enterobacterales</taxon>
        <taxon>Yersiniaceae</taxon>
        <taxon>Rahnella</taxon>
    </lineage>
</organism>
<accession>A0A0H3F7M4</accession>
<keyword evidence="8 12" id="KW-0812">Transmembrane</keyword>
<dbReference type="NCBIfam" id="TIGR01710">
    <property type="entry name" value="typeII_sec_gspG"/>
    <property type="match status" value="1"/>
</dbReference>
<evidence type="ECO:0000313" key="14">
    <source>
        <dbReference type="EMBL" id="ADW71964.1"/>
    </source>
</evidence>
<keyword evidence="5" id="KW-1003">Cell membrane</keyword>
<evidence type="ECO:0000256" key="1">
    <source>
        <dbReference type="ARBA" id="ARBA00004377"/>
    </source>
</evidence>
<reference evidence="14 16" key="2">
    <citation type="journal article" date="2012" name="J. Bacteriol.">
        <title>Complete Genome Sequence of Rahnella sp. Strain Y9602, a Gammaproteobacterium Isolate from Metal- and Radionuclide-Contaminated Soil.</title>
        <authorList>
            <person name="Martinez R.J."/>
            <person name="Bruce D."/>
            <person name="Detter C."/>
            <person name="Goodwin L.A."/>
            <person name="Han J."/>
            <person name="Han C.S."/>
            <person name="Held B."/>
            <person name="Land M.L."/>
            <person name="Mikhailova N."/>
            <person name="Nolan M."/>
            <person name="Pennacchio L."/>
            <person name="Pitluck S."/>
            <person name="Tapia R."/>
            <person name="Woyke T."/>
            <person name="Sobecky P.A."/>
        </authorList>
    </citation>
    <scope>NUCLEOTIDE SEQUENCE [LARGE SCALE GENOMIC DNA]</scope>
    <source>
        <strain evidence="14 16">Y9602</strain>
    </source>
</reference>
<evidence type="ECO:0000256" key="12">
    <source>
        <dbReference type="SAM" id="Phobius"/>
    </source>
</evidence>
<dbReference type="InterPro" id="IPR013545">
    <property type="entry name" value="T2SS_protein-GspG_C"/>
</dbReference>
<comment type="subunit">
    <text evidence="3">Type II secretion system is composed of four main components: the outer membrane complex, the inner membrane complex, the cytoplasmic secretion ATPase and the periplasm-spanning pseudopilus. Forms homomultimers.</text>
</comment>
<dbReference type="PANTHER" id="PTHR30093">
    <property type="entry name" value="GENERAL SECRETION PATHWAY PROTEIN G"/>
    <property type="match status" value="1"/>
</dbReference>
<comment type="function">
    <text evidence="11">Core component of the type II secretion system required for the energy-dependent secretion of extracellular factors such as proteases and toxins from the periplasm. Pseudopilin (pilin-like) protein that polymerizes to form the pseudopilus. Further polymerization triggers pseudopilus growth.</text>
</comment>
<dbReference type="InterPro" id="IPR000983">
    <property type="entry name" value="Bac_GSPG_pilin"/>
</dbReference>
<dbReference type="eggNOG" id="COG2165">
    <property type="taxonomic scope" value="Bacteria"/>
</dbReference>
<evidence type="ECO:0000256" key="6">
    <source>
        <dbReference type="ARBA" id="ARBA00022481"/>
    </source>
</evidence>
<dbReference type="SUPFAM" id="SSF54523">
    <property type="entry name" value="Pili subunits"/>
    <property type="match status" value="1"/>
</dbReference>
<dbReference type="PROSITE" id="PS00409">
    <property type="entry name" value="PROKAR_NTER_METHYL"/>
    <property type="match status" value="1"/>
</dbReference>
<dbReference type="Proteomes" id="UP000007257">
    <property type="component" value="Chromosome"/>
</dbReference>
<dbReference type="PRINTS" id="PR00813">
    <property type="entry name" value="BCTERIALGSPG"/>
</dbReference>
<evidence type="ECO:0000256" key="9">
    <source>
        <dbReference type="ARBA" id="ARBA00022989"/>
    </source>
</evidence>
<evidence type="ECO:0000313" key="16">
    <source>
        <dbReference type="Proteomes" id="UP000007257"/>
    </source>
</evidence>
<dbReference type="EMBL" id="CP002505">
    <property type="protein sequence ID" value="ADW71964.1"/>
    <property type="molecule type" value="Genomic_DNA"/>
</dbReference>
<protein>
    <recommendedName>
        <fullName evidence="4">Type II secretion system core protein G</fullName>
    </recommendedName>
</protein>
<feature type="domain" description="Type II secretion system protein GspG C-terminal" evidence="13">
    <location>
        <begin position="40"/>
        <end position="146"/>
    </location>
</feature>
<reference evidence="15 17" key="3">
    <citation type="submission" date="2024-09" db="EMBL/GenBank/DDBJ databases">
        <title>Genomes of Rahnella.</title>
        <authorList>
            <person name="Mnguni F.C."/>
            <person name="Shin G.Y."/>
            <person name="Coutinho T."/>
        </authorList>
    </citation>
    <scope>NUCLEOTIDE SEQUENCE [LARGE SCALE GENOMIC DNA]</scope>
    <source>
        <strain evidence="15 17">20WA0057</strain>
    </source>
</reference>
<evidence type="ECO:0000256" key="5">
    <source>
        <dbReference type="ARBA" id="ARBA00022475"/>
    </source>
</evidence>
<reference evidence="16" key="1">
    <citation type="submission" date="2011-01" db="EMBL/GenBank/DDBJ databases">
        <title>Complete sequence of chromosome of Rahnella sp. Y9602.</title>
        <authorList>
            <consortium name="US DOE Joint Genome Institute"/>
            <person name="Lucas S."/>
            <person name="Copeland A."/>
            <person name="Lapidus A."/>
            <person name="Cheng J.-F."/>
            <person name="Goodwin L."/>
            <person name="Pitluck S."/>
            <person name="Lu M."/>
            <person name="Detter J.C."/>
            <person name="Han C."/>
            <person name="Tapia R."/>
            <person name="Land M."/>
            <person name="Hauser L."/>
            <person name="Kyrpides N."/>
            <person name="Ivanova N."/>
            <person name="Ovchinnikova G."/>
            <person name="Pagani I."/>
            <person name="Sobecky P.A."/>
            <person name="Martinez R.J."/>
            <person name="Woyke T."/>
        </authorList>
    </citation>
    <scope>NUCLEOTIDE SEQUENCE [LARGE SCALE GENOMIC DNA]</scope>
    <source>
        <strain evidence="16">Y9602</strain>
    </source>
</reference>
<keyword evidence="9 12" id="KW-1133">Transmembrane helix</keyword>
<dbReference type="HOGENOM" id="CLU_091705_2_1_6"/>
<dbReference type="RefSeq" id="WP_013573680.1">
    <property type="nucleotide sequence ID" value="NC_015061.1"/>
</dbReference>
<comment type="subcellular location">
    <subcellularLocation>
        <location evidence="1">Cell inner membrane</location>
        <topology evidence="1">Single-pass membrane protein</topology>
    </subcellularLocation>
</comment>
<evidence type="ECO:0000256" key="2">
    <source>
        <dbReference type="ARBA" id="ARBA00009984"/>
    </source>
</evidence>
<evidence type="ECO:0000256" key="4">
    <source>
        <dbReference type="ARBA" id="ARBA00020042"/>
    </source>
</evidence>
<dbReference type="GO" id="GO:0005886">
    <property type="term" value="C:plasma membrane"/>
    <property type="evidence" value="ECO:0007669"/>
    <property type="project" value="UniProtKB-SubCell"/>
</dbReference>